<reference evidence="3 4" key="1">
    <citation type="submission" date="2018-06" db="EMBL/GenBank/DDBJ databases">
        <title>Genomic Encyclopedia of Archaeal and Bacterial Type Strains, Phase II (KMG-II): from individual species to whole genera.</title>
        <authorList>
            <person name="Goeker M."/>
        </authorList>
    </citation>
    <scope>NUCLEOTIDE SEQUENCE [LARGE SCALE GENOMIC DNA]</scope>
    <source>
        <strain evidence="3 4">DSM 23446</strain>
    </source>
</reference>
<protein>
    <submittedName>
        <fullName evidence="3">mRNA interferase RelE/StbE</fullName>
    </submittedName>
</protein>
<dbReference type="Gene3D" id="3.30.2310.20">
    <property type="entry name" value="RelE-like"/>
    <property type="match status" value="1"/>
</dbReference>
<dbReference type="PANTHER" id="PTHR35601">
    <property type="entry name" value="TOXIN RELE"/>
    <property type="match status" value="1"/>
</dbReference>
<evidence type="ECO:0000313" key="3">
    <source>
        <dbReference type="EMBL" id="RAI85732.1"/>
    </source>
</evidence>
<dbReference type="PANTHER" id="PTHR35601:SF1">
    <property type="entry name" value="TOXIN RELE"/>
    <property type="match status" value="1"/>
</dbReference>
<dbReference type="EMBL" id="QLLK01000012">
    <property type="protein sequence ID" value="RAI85732.1"/>
    <property type="molecule type" value="Genomic_DNA"/>
</dbReference>
<dbReference type="RefSeq" id="WP_211320498.1">
    <property type="nucleotide sequence ID" value="NZ_QLLK01000012.1"/>
</dbReference>
<comment type="caution">
    <text evidence="3">The sequence shown here is derived from an EMBL/GenBank/DDBJ whole genome shotgun (WGS) entry which is preliminary data.</text>
</comment>
<dbReference type="AlphaFoldDB" id="A0A327P4B4"/>
<dbReference type="Pfam" id="PF05016">
    <property type="entry name" value="ParE_toxin"/>
    <property type="match status" value="1"/>
</dbReference>
<keyword evidence="2" id="KW-1277">Toxin-antitoxin system</keyword>
<proteinExistence type="inferred from homology"/>
<comment type="similarity">
    <text evidence="1">Belongs to the RelE toxin family.</text>
</comment>
<evidence type="ECO:0000256" key="1">
    <source>
        <dbReference type="ARBA" id="ARBA00006226"/>
    </source>
</evidence>
<sequence>MTYQIAIKKSAIKSLAKIPEPYFSTLKSAIFDLVDAPRPNGCKKLKGREAYRIRVADYRVIYEIQDKILLIEVIAIGHRKDIYE</sequence>
<evidence type="ECO:0000313" key="4">
    <source>
        <dbReference type="Proteomes" id="UP000249610"/>
    </source>
</evidence>
<dbReference type="InterPro" id="IPR007712">
    <property type="entry name" value="RelE/ParE_toxin"/>
</dbReference>
<gene>
    <name evidence="3" type="ORF">LV83_03508</name>
</gene>
<dbReference type="InterPro" id="IPR035093">
    <property type="entry name" value="RelE/ParE_toxin_dom_sf"/>
</dbReference>
<dbReference type="Proteomes" id="UP000249610">
    <property type="component" value="Unassembled WGS sequence"/>
</dbReference>
<dbReference type="SUPFAM" id="SSF143011">
    <property type="entry name" value="RelE-like"/>
    <property type="match status" value="1"/>
</dbReference>
<evidence type="ECO:0000256" key="2">
    <source>
        <dbReference type="ARBA" id="ARBA00022649"/>
    </source>
</evidence>
<accession>A0A327P4B4</accession>
<name>A0A327P4B4_9BACT</name>
<keyword evidence="4" id="KW-1185">Reference proteome</keyword>
<organism evidence="3 4">
    <name type="scientific">Algoriphagus yeomjeoni</name>
    <dbReference type="NCBI Taxonomy" id="291403"/>
    <lineage>
        <taxon>Bacteria</taxon>
        <taxon>Pseudomonadati</taxon>
        <taxon>Bacteroidota</taxon>
        <taxon>Cytophagia</taxon>
        <taxon>Cytophagales</taxon>
        <taxon>Cyclobacteriaceae</taxon>
        <taxon>Algoriphagus</taxon>
    </lineage>
</organism>